<dbReference type="RefSeq" id="WP_169343231.1">
    <property type="nucleotide sequence ID" value="NZ_JABBJJ010000010.1"/>
</dbReference>
<evidence type="ECO:0000313" key="2">
    <source>
        <dbReference type="EMBL" id="NMO13952.1"/>
    </source>
</evidence>
<organism evidence="2 3">
    <name type="scientific">Pyxidicoccus fallax</name>
    <dbReference type="NCBI Taxonomy" id="394095"/>
    <lineage>
        <taxon>Bacteria</taxon>
        <taxon>Pseudomonadati</taxon>
        <taxon>Myxococcota</taxon>
        <taxon>Myxococcia</taxon>
        <taxon>Myxococcales</taxon>
        <taxon>Cystobacterineae</taxon>
        <taxon>Myxococcaceae</taxon>
        <taxon>Pyxidicoccus</taxon>
    </lineage>
</organism>
<dbReference type="Proteomes" id="UP000518300">
    <property type="component" value="Unassembled WGS sequence"/>
</dbReference>
<name>A0A848L6Q4_9BACT</name>
<evidence type="ECO:0000313" key="3">
    <source>
        <dbReference type="Proteomes" id="UP000518300"/>
    </source>
</evidence>
<comment type="caution">
    <text evidence="2">The sequence shown here is derived from an EMBL/GenBank/DDBJ whole genome shotgun (WGS) entry which is preliminary data.</text>
</comment>
<keyword evidence="1" id="KW-0732">Signal</keyword>
<reference evidence="2 3" key="1">
    <citation type="submission" date="2020-04" db="EMBL/GenBank/DDBJ databases">
        <title>Draft genome of Pyxidicoccus fallax type strain.</title>
        <authorList>
            <person name="Whitworth D.E."/>
        </authorList>
    </citation>
    <scope>NUCLEOTIDE SEQUENCE [LARGE SCALE GENOMIC DNA]</scope>
    <source>
        <strain evidence="2 3">DSM 14698</strain>
    </source>
</reference>
<accession>A0A848L6Q4</accession>
<dbReference type="PROSITE" id="PS51257">
    <property type="entry name" value="PROKAR_LIPOPROTEIN"/>
    <property type="match status" value="1"/>
</dbReference>
<keyword evidence="3" id="KW-1185">Reference proteome</keyword>
<dbReference type="AlphaFoldDB" id="A0A848L6Q4"/>
<feature type="chain" id="PRO_5032901313" description="Lipoprotein" evidence="1">
    <location>
        <begin position="22"/>
        <end position="82"/>
    </location>
</feature>
<feature type="signal peptide" evidence="1">
    <location>
        <begin position="1"/>
        <end position="21"/>
    </location>
</feature>
<dbReference type="EMBL" id="JABBJJ010000010">
    <property type="protein sequence ID" value="NMO13952.1"/>
    <property type="molecule type" value="Genomic_DNA"/>
</dbReference>
<evidence type="ECO:0000256" key="1">
    <source>
        <dbReference type="SAM" id="SignalP"/>
    </source>
</evidence>
<evidence type="ECO:0008006" key="4">
    <source>
        <dbReference type="Google" id="ProtNLM"/>
    </source>
</evidence>
<proteinExistence type="predicted"/>
<protein>
    <recommendedName>
        <fullName evidence="4">Lipoprotein</fullName>
    </recommendedName>
</protein>
<sequence length="82" mass="8827">MRMAIMAGLLSVGMLVGCGGAEMDAQEPTGAPTEETVTAMAPPPCERACLTLYNYCMRSAQTPEQIAFCEEDLDSCYMGCEY</sequence>
<gene>
    <name evidence="2" type="ORF">HG543_03645</name>
</gene>